<feature type="non-terminal residue" evidence="1">
    <location>
        <position position="76"/>
    </location>
</feature>
<dbReference type="Proteomes" id="UP000053555">
    <property type="component" value="Unassembled WGS sequence"/>
</dbReference>
<feature type="non-terminal residue" evidence="1">
    <location>
        <position position="1"/>
    </location>
</feature>
<evidence type="ECO:0000313" key="1">
    <source>
        <dbReference type="EMBL" id="KHN07297.1"/>
    </source>
</evidence>
<dbReference type="EMBL" id="KN667122">
    <property type="protein sequence ID" value="KHN07297.1"/>
    <property type="molecule type" value="Genomic_DNA"/>
</dbReference>
<reference evidence="1" key="1">
    <citation type="submission" date="2014-07" db="EMBL/GenBank/DDBJ databases">
        <title>Identification of a novel salt tolerance gene in wild soybean by whole-genome sequencing.</title>
        <authorList>
            <person name="Lam H.-M."/>
            <person name="Qi X."/>
            <person name="Li M.-W."/>
            <person name="Liu X."/>
            <person name="Xie M."/>
            <person name="Ni M."/>
            <person name="Xu X."/>
        </authorList>
    </citation>
    <scope>NUCLEOTIDE SEQUENCE [LARGE SCALE GENOMIC DNA]</scope>
    <source>
        <tissue evidence="1">Root</tissue>
    </source>
</reference>
<protein>
    <submittedName>
        <fullName evidence="1">Uncharacterized protein</fullName>
    </submittedName>
</protein>
<accession>A0A0B2PID8</accession>
<gene>
    <name evidence="1" type="ORF">glysoja_027387</name>
</gene>
<name>A0A0B2PID8_GLYSO</name>
<proteinExistence type="predicted"/>
<dbReference type="AlphaFoldDB" id="A0A0B2PID8"/>
<sequence length="76" mass="9095">ILDSKYGGWRALERDDVSKEASIWWRDLSKTCGGLNESKWFKNLVSWKIGRRDKVKVWLDKWIGEDDLVNSYPRFF</sequence>
<organism evidence="1">
    <name type="scientific">Glycine soja</name>
    <name type="common">Wild soybean</name>
    <dbReference type="NCBI Taxonomy" id="3848"/>
    <lineage>
        <taxon>Eukaryota</taxon>
        <taxon>Viridiplantae</taxon>
        <taxon>Streptophyta</taxon>
        <taxon>Embryophyta</taxon>
        <taxon>Tracheophyta</taxon>
        <taxon>Spermatophyta</taxon>
        <taxon>Magnoliopsida</taxon>
        <taxon>eudicotyledons</taxon>
        <taxon>Gunneridae</taxon>
        <taxon>Pentapetalae</taxon>
        <taxon>rosids</taxon>
        <taxon>fabids</taxon>
        <taxon>Fabales</taxon>
        <taxon>Fabaceae</taxon>
        <taxon>Papilionoideae</taxon>
        <taxon>50 kb inversion clade</taxon>
        <taxon>NPAAA clade</taxon>
        <taxon>indigoferoid/millettioid clade</taxon>
        <taxon>Phaseoleae</taxon>
        <taxon>Glycine</taxon>
        <taxon>Glycine subgen. Soja</taxon>
    </lineage>
</organism>